<accession>A0ACC1CHZ3</accession>
<reference evidence="1 2" key="1">
    <citation type="journal article" date="2021" name="Front. Genet.">
        <title>Chromosome-Level Genome Assembly Reveals Significant Gene Expansion in the Toll and IMD Signaling Pathways of Dendrolimus kikuchii.</title>
        <authorList>
            <person name="Zhou J."/>
            <person name="Wu P."/>
            <person name="Xiong Z."/>
            <person name="Liu N."/>
            <person name="Zhao N."/>
            <person name="Ji M."/>
            <person name="Qiu Y."/>
            <person name="Yang B."/>
        </authorList>
    </citation>
    <scope>NUCLEOTIDE SEQUENCE [LARGE SCALE GENOMIC DNA]</scope>
    <source>
        <strain evidence="1">Ann1</strain>
    </source>
</reference>
<name>A0ACC1CHZ3_9NEOP</name>
<sequence>MTDENLSGKSQQLLAFASENSIIEKRRNKPAEYKDYALKIYKQPEDIINTKFDNAMQFVIPSVKKLDLVPLVTVNKIRRFTGASHGETPCRIRKTVGYIRKGYVTDLAKDFNTPTVFVYDKSKYHNERVCEVPNLRALKVDLMKWLDMHNIPYDPEANKYHLYELTQKYVDIDEDLFKADIILEAQGHIVLRIPNCIKELCPGYFFAKAFQDHINSSGKVCVPSGSDETVTRNLIVSPEPDGKNLKAYDEAFMAMVRFDVCNILKLADISGHEIKMLERDIKIDSIMDEVRAKCYQVSEESDTNDLDSELPSCSDSD</sequence>
<dbReference type="Proteomes" id="UP000824533">
    <property type="component" value="Linkage Group LG25"/>
</dbReference>
<protein>
    <submittedName>
        <fullName evidence="1">Uncharacterized protein</fullName>
    </submittedName>
</protein>
<evidence type="ECO:0000313" key="2">
    <source>
        <dbReference type="Proteomes" id="UP000824533"/>
    </source>
</evidence>
<comment type="caution">
    <text evidence="1">The sequence shown here is derived from an EMBL/GenBank/DDBJ whole genome shotgun (WGS) entry which is preliminary data.</text>
</comment>
<proteinExistence type="predicted"/>
<dbReference type="EMBL" id="CM034411">
    <property type="protein sequence ID" value="KAJ0171145.1"/>
    <property type="molecule type" value="Genomic_DNA"/>
</dbReference>
<keyword evidence="2" id="KW-1185">Reference proteome</keyword>
<evidence type="ECO:0000313" key="1">
    <source>
        <dbReference type="EMBL" id="KAJ0171145.1"/>
    </source>
</evidence>
<gene>
    <name evidence="1" type="ORF">K1T71_013344</name>
</gene>
<organism evidence="1 2">
    <name type="scientific">Dendrolimus kikuchii</name>
    <dbReference type="NCBI Taxonomy" id="765133"/>
    <lineage>
        <taxon>Eukaryota</taxon>
        <taxon>Metazoa</taxon>
        <taxon>Ecdysozoa</taxon>
        <taxon>Arthropoda</taxon>
        <taxon>Hexapoda</taxon>
        <taxon>Insecta</taxon>
        <taxon>Pterygota</taxon>
        <taxon>Neoptera</taxon>
        <taxon>Endopterygota</taxon>
        <taxon>Lepidoptera</taxon>
        <taxon>Glossata</taxon>
        <taxon>Ditrysia</taxon>
        <taxon>Bombycoidea</taxon>
        <taxon>Lasiocampidae</taxon>
        <taxon>Dendrolimus</taxon>
    </lineage>
</organism>